<feature type="compositionally biased region" description="Low complexity" evidence="1">
    <location>
        <begin position="129"/>
        <end position="145"/>
    </location>
</feature>
<dbReference type="EMBL" id="BMHP01000001">
    <property type="protein sequence ID" value="GGD46656.1"/>
    <property type="molecule type" value="Genomic_DNA"/>
</dbReference>
<comment type="caution">
    <text evidence="3">The sequence shown here is derived from an EMBL/GenBank/DDBJ whole genome shotgun (WGS) entry which is preliminary data.</text>
</comment>
<feature type="chain" id="PRO_5037623037" description="DUF5666 domain-containing protein" evidence="2">
    <location>
        <begin position="25"/>
        <end position="236"/>
    </location>
</feature>
<evidence type="ECO:0000256" key="1">
    <source>
        <dbReference type="SAM" id="MobiDB-lite"/>
    </source>
</evidence>
<feature type="region of interest" description="Disordered" evidence="1">
    <location>
        <begin position="29"/>
        <end position="56"/>
    </location>
</feature>
<reference evidence="3" key="2">
    <citation type="submission" date="2020-09" db="EMBL/GenBank/DDBJ databases">
        <authorList>
            <person name="Sun Q."/>
            <person name="Zhou Y."/>
        </authorList>
    </citation>
    <scope>NUCLEOTIDE SEQUENCE</scope>
    <source>
        <strain evidence="3">CGMCC 1.15178</strain>
    </source>
</reference>
<keyword evidence="2" id="KW-0732">Signal</keyword>
<feature type="signal peptide" evidence="2">
    <location>
        <begin position="1"/>
        <end position="24"/>
    </location>
</feature>
<dbReference type="RefSeq" id="WP_188987953.1">
    <property type="nucleotide sequence ID" value="NZ_BMHP01000001.1"/>
</dbReference>
<dbReference type="Proteomes" id="UP000612456">
    <property type="component" value="Unassembled WGS sequence"/>
</dbReference>
<gene>
    <name evidence="3" type="ORF">GCM10010911_00170</name>
</gene>
<organism evidence="3 4">
    <name type="scientific">Paenibacillus nasutitermitis</name>
    <dbReference type="NCBI Taxonomy" id="1652958"/>
    <lineage>
        <taxon>Bacteria</taxon>
        <taxon>Bacillati</taxon>
        <taxon>Bacillota</taxon>
        <taxon>Bacilli</taxon>
        <taxon>Bacillales</taxon>
        <taxon>Paenibacillaceae</taxon>
        <taxon>Paenibacillus</taxon>
    </lineage>
</organism>
<accession>A0A916YIS4</accession>
<feature type="region of interest" description="Disordered" evidence="1">
    <location>
        <begin position="82"/>
        <end position="161"/>
    </location>
</feature>
<proteinExistence type="predicted"/>
<sequence length="236" mass="23555">MGNWKIKIAVGTLLLTMVLTGCGAKNNTADGGNPPAGNEGGLQATGEAAPGGWQGANGMQPADLFAKVVKASGDSLIVLKSTMQPSEMQGRGGMRGGTGQGPVGDAGAAPSGEAPPDGQAPPEGNPPEGGKAADGTQTGDGADQGDNGGKGRGRPAGGGGMMQMEFAAEQTTLAINADTTVTTMTRGQDGASESQLQASDLKEGDIVMIWLNEDGKTALTIMKQQFGQEREAGNGQ</sequence>
<name>A0A916YIS4_9BACL</name>
<dbReference type="AlphaFoldDB" id="A0A916YIS4"/>
<evidence type="ECO:0000256" key="2">
    <source>
        <dbReference type="SAM" id="SignalP"/>
    </source>
</evidence>
<evidence type="ECO:0000313" key="3">
    <source>
        <dbReference type="EMBL" id="GGD46656.1"/>
    </source>
</evidence>
<feature type="compositionally biased region" description="Gly residues" evidence="1">
    <location>
        <begin position="146"/>
        <end position="161"/>
    </location>
</feature>
<evidence type="ECO:0008006" key="5">
    <source>
        <dbReference type="Google" id="ProtNLM"/>
    </source>
</evidence>
<evidence type="ECO:0000313" key="4">
    <source>
        <dbReference type="Proteomes" id="UP000612456"/>
    </source>
</evidence>
<dbReference type="PROSITE" id="PS51257">
    <property type="entry name" value="PROKAR_LIPOPROTEIN"/>
    <property type="match status" value="1"/>
</dbReference>
<feature type="compositionally biased region" description="Gly residues" evidence="1">
    <location>
        <begin position="90"/>
        <end position="104"/>
    </location>
</feature>
<keyword evidence="4" id="KW-1185">Reference proteome</keyword>
<protein>
    <recommendedName>
        <fullName evidence="5">DUF5666 domain-containing protein</fullName>
    </recommendedName>
</protein>
<reference evidence="3" key="1">
    <citation type="journal article" date="2014" name="Int. J. Syst. Evol. Microbiol.">
        <title>Complete genome sequence of Corynebacterium casei LMG S-19264T (=DSM 44701T), isolated from a smear-ripened cheese.</title>
        <authorList>
            <consortium name="US DOE Joint Genome Institute (JGI-PGF)"/>
            <person name="Walter F."/>
            <person name="Albersmeier A."/>
            <person name="Kalinowski J."/>
            <person name="Ruckert C."/>
        </authorList>
    </citation>
    <scope>NUCLEOTIDE SEQUENCE</scope>
    <source>
        <strain evidence="3">CGMCC 1.15178</strain>
    </source>
</reference>